<evidence type="ECO:0000313" key="2">
    <source>
        <dbReference type="EMBL" id="STX44234.1"/>
    </source>
</evidence>
<keyword evidence="3" id="KW-1185">Reference proteome</keyword>
<dbReference type="SMART" id="SM00671">
    <property type="entry name" value="SEL1"/>
    <property type="match status" value="3"/>
</dbReference>
<name>A0A378J8S5_9GAMM</name>
<dbReference type="OrthoDB" id="8561742at2"/>
<dbReference type="EMBL" id="LNYE01000005">
    <property type="protein sequence ID" value="KTD14765.1"/>
    <property type="molecule type" value="Genomic_DNA"/>
</dbReference>
<dbReference type="RefSeq" id="WP_058497683.1">
    <property type="nucleotide sequence ID" value="NZ_CAAAHW010000001.1"/>
</dbReference>
<dbReference type="InterPro" id="IPR011990">
    <property type="entry name" value="TPR-like_helical_dom_sf"/>
</dbReference>
<evidence type="ECO:0000313" key="4">
    <source>
        <dbReference type="Proteomes" id="UP000254476"/>
    </source>
</evidence>
<dbReference type="Gene3D" id="1.25.40.10">
    <property type="entry name" value="Tetratricopeptide repeat domain"/>
    <property type="match status" value="1"/>
</dbReference>
<dbReference type="Proteomes" id="UP000054691">
    <property type="component" value="Unassembled WGS sequence"/>
</dbReference>
<sequence length="270" mass="30993">MKQDQKTLKENPGYYYYRLGLCEFRFIHNQSQFNEVVDTLTKSLKYGYTPSYFALGLLYDNKFKSGSLWLHSKGKISDLLKSIENYKKAAENQSVLAENNLGEVYLHSANLTEKYRSNNDSNDIPGVSKLLPNLDSALYWLDRAAKHGNPAAQGTLADLYYRGIGIPQDFVMAYVWQNLSVTSQFRYNKNMQDNATGRKLVNSQRLLAKKQYNNLTEMQKDSSQALLKEYSKLYFKASSELDEECQSAQTYIAGTLALRYIKVINKLLEK</sequence>
<protein>
    <submittedName>
        <fullName evidence="2">TPR repeat protein</fullName>
    </submittedName>
</protein>
<dbReference type="PANTHER" id="PTHR11102">
    <property type="entry name" value="SEL-1-LIKE PROTEIN"/>
    <property type="match status" value="1"/>
</dbReference>
<evidence type="ECO:0000313" key="1">
    <source>
        <dbReference type="EMBL" id="KTD14765.1"/>
    </source>
</evidence>
<evidence type="ECO:0000313" key="3">
    <source>
        <dbReference type="Proteomes" id="UP000054691"/>
    </source>
</evidence>
<gene>
    <name evidence="1" type="ORF">Lgra_0468</name>
    <name evidence="2" type="ORF">NCTC12388_01418</name>
</gene>
<dbReference type="STRING" id="45066.Lgra_0468"/>
<dbReference type="Proteomes" id="UP000254476">
    <property type="component" value="Unassembled WGS sequence"/>
</dbReference>
<dbReference type="EMBL" id="UGOB01000001">
    <property type="protein sequence ID" value="STX44234.1"/>
    <property type="molecule type" value="Genomic_DNA"/>
</dbReference>
<dbReference type="AlphaFoldDB" id="A0A378J8S5"/>
<dbReference type="SUPFAM" id="SSF81901">
    <property type="entry name" value="HCP-like"/>
    <property type="match status" value="1"/>
</dbReference>
<organism evidence="2 4">
    <name type="scientific">Legionella gratiana</name>
    <dbReference type="NCBI Taxonomy" id="45066"/>
    <lineage>
        <taxon>Bacteria</taxon>
        <taxon>Pseudomonadati</taxon>
        <taxon>Pseudomonadota</taxon>
        <taxon>Gammaproteobacteria</taxon>
        <taxon>Legionellales</taxon>
        <taxon>Legionellaceae</taxon>
        <taxon>Legionella</taxon>
    </lineage>
</organism>
<accession>A0A378J8S5</accession>
<reference evidence="1 3" key="1">
    <citation type="submission" date="2015-11" db="EMBL/GenBank/DDBJ databases">
        <title>Genomic analysis of 38 Legionella species identifies large and diverse effector repertoires.</title>
        <authorList>
            <person name="Burstein D."/>
            <person name="Amaro F."/>
            <person name="Zusman T."/>
            <person name="Lifshitz Z."/>
            <person name="Cohen O."/>
            <person name="Gilbert J.A."/>
            <person name="Pupko T."/>
            <person name="Shuman H.A."/>
            <person name="Segal G."/>
        </authorList>
    </citation>
    <scope>NUCLEOTIDE SEQUENCE [LARGE SCALE GENOMIC DNA]</scope>
    <source>
        <strain evidence="1 3">Lyon 8420412</strain>
    </source>
</reference>
<proteinExistence type="predicted"/>
<reference evidence="2 4" key="2">
    <citation type="submission" date="2018-06" db="EMBL/GenBank/DDBJ databases">
        <authorList>
            <consortium name="Pathogen Informatics"/>
            <person name="Doyle S."/>
        </authorList>
    </citation>
    <scope>NUCLEOTIDE SEQUENCE [LARGE SCALE GENOMIC DNA]</scope>
    <source>
        <strain evidence="2 4">NCTC12388</strain>
    </source>
</reference>
<dbReference type="InterPro" id="IPR050767">
    <property type="entry name" value="Sel1_AlgK"/>
</dbReference>
<dbReference type="InterPro" id="IPR006597">
    <property type="entry name" value="Sel1-like"/>
</dbReference>
<dbReference type="PANTHER" id="PTHR11102:SF160">
    <property type="entry name" value="ERAD-ASSOCIATED E3 UBIQUITIN-PROTEIN LIGASE COMPONENT HRD3"/>
    <property type="match status" value="1"/>
</dbReference>